<evidence type="ECO:0008006" key="4">
    <source>
        <dbReference type="Google" id="ProtNLM"/>
    </source>
</evidence>
<reference evidence="2 3" key="1">
    <citation type="submission" date="2020-02" db="EMBL/GenBank/DDBJ databases">
        <authorList>
            <person name="Rodrigo-Torres L."/>
            <person name="Arahal R. D."/>
            <person name="Lucena T."/>
        </authorList>
    </citation>
    <scope>NUCLEOTIDE SEQUENCE [LARGE SCALE GENOMIC DNA]</scope>
    <source>
        <strain evidence="2 3">CECT 9734</strain>
    </source>
</reference>
<dbReference type="EMBL" id="CADCXY010000002">
    <property type="protein sequence ID" value="CAB0150675.1"/>
    <property type="molecule type" value="Genomic_DNA"/>
</dbReference>
<dbReference type="Gene3D" id="3.20.20.370">
    <property type="entry name" value="Glycoside hydrolase/deacetylase"/>
    <property type="match status" value="1"/>
</dbReference>
<evidence type="ECO:0000313" key="2">
    <source>
        <dbReference type="EMBL" id="CAB0150675.1"/>
    </source>
</evidence>
<evidence type="ECO:0000313" key="3">
    <source>
        <dbReference type="Proteomes" id="UP000481517"/>
    </source>
</evidence>
<protein>
    <recommendedName>
        <fullName evidence="4">Divergent polysaccharide deacetylase</fullName>
    </recommendedName>
</protein>
<name>A0A6S6WP43_9GAMM</name>
<dbReference type="SUPFAM" id="SSF88713">
    <property type="entry name" value="Glycoside hydrolase/deacetylase"/>
    <property type="match status" value="1"/>
</dbReference>
<dbReference type="RefSeq" id="WP_173920137.1">
    <property type="nucleotide sequence ID" value="NZ_CADCXY010000002.1"/>
</dbReference>
<dbReference type="AlphaFoldDB" id="A0A6S6WP43"/>
<gene>
    <name evidence="2" type="ORF">PSI9734_01118</name>
</gene>
<dbReference type="InterPro" id="IPR011330">
    <property type="entry name" value="Glyco_hydro/deAcase_b/a-brl"/>
</dbReference>
<keyword evidence="1" id="KW-0732">Signal</keyword>
<dbReference type="Proteomes" id="UP000481517">
    <property type="component" value="Unassembled WGS sequence"/>
</dbReference>
<feature type="chain" id="PRO_5028888889" description="Divergent polysaccharide deacetylase" evidence="1">
    <location>
        <begin position="27"/>
        <end position="274"/>
    </location>
</feature>
<sequence>MASDLNRLARLALYLGAVALAALAQANDVSTNVPTKVSPALQSKPKPKIAVVIDDLGQSKNHNTFAALKLPLTLAIMPFTPNAEQLAGQATAQGHEVIIHMPMQAEQQPQQQQGVLDEADTKAQFIATLSAAVSRVPQAVGLNNHQGSKLTAAETQMQWLMAELKQQSLYFLDSRTTVATVAEHTARDYGVATQRRHVFLDNDASAAAIAEQWQQALRVAEKQGFAVVIGHPYPTTLAFLQQLSSSTLETVDLVYLSQLITAPHQVDVAHSTAD</sequence>
<feature type="signal peptide" evidence="1">
    <location>
        <begin position="1"/>
        <end position="26"/>
    </location>
</feature>
<dbReference type="CDD" id="cd10936">
    <property type="entry name" value="CE4_DAC2"/>
    <property type="match status" value="1"/>
</dbReference>
<dbReference type="GO" id="GO:0005975">
    <property type="term" value="P:carbohydrate metabolic process"/>
    <property type="evidence" value="ECO:0007669"/>
    <property type="project" value="InterPro"/>
</dbReference>
<dbReference type="PANTHER" id="PTHR30105">
    <property type="entry name" value="UNCHARACTERIZED YIBQ-RELATED"/>
    <property type="match status" value="1"/>
</dbReference>
<keyword evidence="3" id="KW-1185">Reference proteome</keyword>
<accession>A0A6S6WP43</accession>
<proteinExistence type="predicted"/>
<dbReference type="PANTHER" id="PTHR30105:SF2">
    <property type="entry name" value="DIVERGENT POLYSACCHARIDE DEACETYLASE SUPERFAMILY"/>
    <property type="match status" value="1"/>
</dbReference>
<dbReference type="InterPro" id="IPR006837">
    <property type="entry name" value="Divergent_DAC"/>
</dbReference>
<dbReference type="Pfam" id="PF04748">
    <property type="entry name" value="Polysacc_deac_2"/>
    <property type="match status" value="1"/>
</dbReference>
<evidence type="ECO:0000256" key="1">
    <source>
        <dbReference type="SAM" id="SignalP"/>
    </source>
</evidence>
<organism evidence="2 3">
    <name type="scientific">Pseudidiomarina piscicola</name>
    <dbReference type="NCBI Taxonomy" id="2614830"/>
    <lineage>
        <taxon>Bacteria</taxon>
        <taxon>Pseudomonadati</taxon>
        <taxon>Pseudomonadota</taxon>
        <taxon>Gammaproteobacteria</taxon>
        <taxon>Alteromonadales</taxon>
        <taxon>Idiomarinaceae</taxon>
        <taxon>Pseudidiomarina</taxon>
    </lineage>
</organism>